<feature type="compositionally biased region" description="Polar residues" evidence="1">
    <location>
        <begin position="65"/>
        <end position="90"/>
    </location>
</feature>
<feature type="compositionally biased region" description="Polar residues" evidence="1">
    <location>
        <begin position="205"/>
        <end position="220"/>
    </location>
</feature>
<accession>A0A6A4IBE7</accession>
<keyword evidence="3" id="KW-1185">Reference proteome</keyword>
<organism evidence="2 3">
    <name type="scientific">Gymnopus androsaceus JB14</name>
    <dbReference type="NCBI Taxonomy" id="1447944"/>
    <lineage>
        <taxon>Eukaryota</taxon>
        <taxon>Fungi</taxon>
        <taxon>Dikarya</taxon>
        <taxon>Basidiomycota</taxon>
        <taxon>Agaricomycotina</taxon>
        <taxon>Agaricomycetes</taxon>
        <taxon>Agaricomycetidae</taxon>
        <taxon>Agaricales</taxon>
        <taxon>Marasmiineae</taxon>
        <taxon>Omphalotaceae</taxon>
        <taxon>Gymnopus</taxon>
    </lineage>
</organism>
<evidence type="ECO:0000313" key="2">
    <source>
        <dbReference type="EMBL" id="KAE9406407.1"/>
    </source>
</evidence>
<gene>
    <name evidence="2" type="ORF">BT96DRAFT_971930</name>
</gene>
<evidence type="ECO:0000313" key="3">
    <source>
        <dbReference type="Proteomes" id="UP000799118"/>
    </source>
</evidence>
<name>A0A6A4IBE7_9AGAR</name>
<dbReference type="OrthoDB" id="2803831at2759"/>
<dbReference type="AlphaFoldDB" id="A0A6A4IBE7"/>
<feature type="compositionally biased region" description="Polar residues" evidence="1">
    <location>
        <begin position="287"/>
        <end position="297"/>
    </location>
</feature>
<feature type="compositionally biased region" description="Polar residues" evidence="1">
    <location>
        <begin position="363"/>
        <end position="381"/>
    </location>
</feature>
<dbReference type="EMBL" id="ML769402">
    <property type="protein sequence ID" value="KAE9406407.1"/>
    <property type="molecule type" value="Genomic_DNA"/>
</dbReference>
<dbReference type="Proteomes" id="UP000799118">
    <property type="component" value="Unassembled WGS sequence"/>
</dbReference>
<feature type="region of interest" description="Disordered" evidence="1">
    <location>
        <begin position="205"/>
        <end position="423"/>
    </location>
</feature>
<feature type="compositionally biased region" description="Basic and acidic residues" evidence="1">
    <location>
        <begin position="158"/>
        <end position="169"/>
    </location>
</feature>
<feature type="region of interest" description="Disordered" evidence="1">
    <location>
        <begin position="143"/>
        <end position="170"/>
    </location>
</feature>
<feature type="compositionally biased region" description="Polar residues" evidence="1">
    <location>
        <begin position="1"/>
        <end position="12"/>
    </location>
</feature>
<evidence type="ECO:0000256" key="1">
    <source>
        <dbReference type="SAM" id="MobiDB-lite"/>
    </source>
</evidence>
<proteinExistence type="predicted"/>
<feature type="compositionally biased region" description="Acidic residues" evidence="1">
    <location>
        <begin position="398"/>
        <end position="416"/>
    </location>
</feature>
<reference evidence="2" key="1">
    <citation type="journal article" date="2019" name="Environ. Microbiol.">
        <title>Fungal ecological strategies reflected in gene transcription - a case study of two litter decomposers.</title>
        <authorList>
            <person name="Barbi F."/>
            <person name="Kohler A."/>
            <person name="Barry K."/>
            <person name="Baskaran P."/>
            <person name="Daum C."/>
            <person name="Fauchery L."/>
            <person name="Ihrmark K."/>
            <person name="Kuo A."/>
            <person name="LaButti K."/>
            <person name="Lipzen A."/>
            <person name="Morin E."/>
            <person name="Grigoriev I.V."/>
            <person name="Henrissat B."/>
            <person name="Lindahl B."/>
            <person name="Martin F."/>
        </authorList>
    </citation>
    <scope>NUCLEOTIDE SEQUENCE</scope>
    <source>
        <strain evidence="2">JB14</strain>
    </source>
</reference>
<feature type="compositionally biased region" description="Low complexity" evidence="1">
    <location>
        <begin position="326"/>
        <end position="346"/>
    </location>
</feature>
<feature type="region of interest" description="Disordered" evidence="1">
    <location>
        <begin position="1"/>
        <end position="90"/>
    </location>
</feature>
<feature type="compositionally biased region" description="Polar residues" evidence="1">
    <location>
        <begin position="241"/>
        <end position="250"/>
    </location>
</feature>
<sequence>MAFDDLSSTQEVPFTPSPIRKADLPVWKMPEPSNPGLRSLIDNAKDSCRANPSPSESHWAFSPPEVTSNSTTFISRASNRTYPKQSTSSSLLETNKALAQLIDPNYMMSIANFANQRAKERSKELGGPVMKRAKGALKATKVEKSRGSVVKGGKIRKRSDAKGKAKGKEMSSAFIQPMLDEGSSVASSSSNSMLDDSMSVDTSFSSDAALHTASSSTSPGPQKPTAPIRPSRSTKPVPVEHTSSTQTTKTSDPDIKFHPLLFSNGKPPPQPTQIQENTQRPIARSVLASQSKPSDSAQALGPATIPPSLTFPRPSGKPPVLGMRRAATLPAKSTTTSTNTRAIRTTAQKELPTKQRSFKTPFLPSTQRSSDNQSAGTTSQIFARETSMAPKNESRQSEDDDDVDYGDDSFDMEALEETLKKYD</sequence>
<protein>
    <submittedName>
        <fullName evidence="2">Uncharacterized protein</fullName>
    </submittedName>
</protein>